<proteinExistence type="predicted"/>
<organism evidence="1 2">
    <name type="scientific">Alicyclobacillus tolerans</name>
    <dbReference type="NCBI Taxonomy" id="90970"/>
    <lineage>
        <taxon>Bacteria</taxon>
        <taxon>Bacillati</taxon>
        <taxon>Bacillota</taxon>
        <taxon>Bacilli</taxon>
        <taxon>Bacillales</taxon>
        <taxon>Alicyclobacillaceae</taxon>
        <taxon>Alicyclobacillus</taxon>
    </lineage>
</organism>
<dbReference type="Proteomes" id="UP000184016">
    <property type="component" value="Unassembled WGS sequence"/>
</dbReference>
<keyword evidence="2" id="KW-1185">Reference proteome</keyword>
<name>A0A1M6ML61_9BACL</name>
<evidence type="ECO:0000313" key="2">
    <source>
        <dbReference type="Proteomes" id="UP000184016"/>
    </source>
</evidence>
<dbReference type="EMBL" id="FRAF01000004">
    <property type="protein sequence ID" value="SHJ84211.1"/>
    <property type="molecule type" value="Genomic_DNA"/>
</dbReference>
<dbReference type="STRING" id="1830138.SAMN05443507_104102"/>
<dbReference type="AlphaFoldDB" id="A0A1M6ML61"/>
<protein>
    <submittedName>
        <fullName evidence="1">Uncharacterized protein</fullName>
    </submittedName>
</protein>
<gene>
    <name evidence="1" type="ORF">SAMN05443507_104102</name>
</gene>
<sequence length="82" mass="9791">MLNVNSGKEKSTVTPIMRKYAYMVLARQKPNFSNSSNQDLLNVFHYFNQLLYSTGLKRNERLIFTRLRDSIYSEMERRGMYD</sequence>
<accession>A0A1M6ML61</accession>
<reference evidence="2" key="1">
    <citation type="submission" date="2016-11" db="EMBL/GenBank/DDBJ databases">
        <authorList>
            <person name="Varghese N."/>
            <person name="Submissions S."/>
        </authorList>
    </citation>
    <scope>NUCLEOTIDE SEQUENCE [LARGE SCALE GENOMIC DNA]</scope>
    <source>
        <strain evidence="2">USBA-503</strain>
    </source>
</reference>
<evidence type="ECO:0000313" key="1">
    <source>
        <dbReference type="EMBL" id="SHJ84211.1"/>
    </source>
</evidence>